<feature type="signal peptide" evidence="2">
    <location>
        <begin position="1"/>
        <end position="20"/>
    </location>
</feature>
<keyword evidence="2" id="KW-0732">Signal</keyword>
<dbReference type="AlphaFoldDB" id="A0A0J7K1D7"/>
<gene>
    <name evidence="3" type="ORF">RF55_18082</name>
</gene>
<feature type="coiled-coil region" evidence="1">
    <location>
        <begin position="284"/>
        <end position="333"/>
    </location>
</feature>
<keyword evidence="1" id="KW-0175">Coiled coil</keyword>
<proteinExistence type="predicted"/>
<keyword evidence="4" id="KW-1185">Reference proteome</keyword>
<feature type="coiled-coil region" evidence="1">
    <location>
        <begin position="196"/>
        <end position="223"/>
    </location>
</feature>
<protein>
    <submittedName>
        <fullName evidence="3">Laminin-like protein epi-1 protein</fullName>
    </submittedName>
</protein>
<dbReference type="GO" id="GO:0005886">
    <property type="term" value="C:plasma membrane"/>
    <property type="evidence" value="ECO:0007669"/>
    <property type="project" value="TreeGrafter"/>
</dbReference>
<organism evidence="3 4">
    <name type="scientific">Lasius niger</name>
    <name type="common">Black garden ant</name>
    <dbReference type="NCBI Taxonomy" id="67767"/>
    <lineage>
        <taxon>Eukaryota</taxon>
        <taxon>Metazoa</taxon>
        <taxon>Ecdysozoa</taxon>
        <taxon>Arthropoda</taxon>
        <taxon>Hexapoda</taxon>
        <taxon>Insecta</taxon>
        <taxon>Pterygota</taxon>
        <taxon>Neoptera</taxon>
        <taxon>Endopterygota</taxon>
        <taxon>Hymenoptera</taxon>
        <taxon>Apocrita</taxon>
        <taxon>Aculeata</taxon>
        <taxon>Formicoidea</taxon>
        <taxon>Formicidae</taxon>
        <taxon>Formicinae</taxon>
        <taxon>Lasius</taxon>
        <taxon>Lasius</taxon>
    </lineage>
</organism>
<feature type="coiled-coil region" evidence="1">
    <location>
        <begin position="96"/>
        <end position="133"/>
    </location>
</feature>
<dbReference type="PaxDb" id="67767-A0A0J7K1D7"/>
<dbReference type="PANTHER" id="PTHR39960:SF1">
    <property type="entry name" value="LD34147P"/>
    <property type="match status" value="1"/>
</dbReference>
<dbReference type="Proteomes" id="UP000036403">
    <property type="component" value="Unassembled WGS sequence"/>
</dbReference>
<evidence type="ECO:0000256" key="1">
    <source>
        <dbReference type="SAM" id="Coils"/>
    </source>
</evidence>
<feature type="chain" id="PRO_5005289934" evidence="2">
    <location>
        <begin position="21"/>
        <end position="455"/>
    </location>
</feature>
<reference evidence="3 4" key="1">
    <citation type="submission" date="2015-04" db="EMBL/GenBank/DDBJ databases">
        <title>Lasius niger genome sequencing.</title>
        <authorList>
            <person name="Konorov E.A."/>
            <person name="Nikitin M.A."/>
            <person name="Kirill M.V."/>
            <person name="Chang P."/>
        </authorList>
    </citation>
    <scope>NUCLEOTIDE SEQUENCE [LARGE SCALE GENOMIC DNA]</scope>
    <source>
        <tissue evidence="3">Whole</tissue>
    </source>
</reference>
<evidence type="ECO:0000256" key="2">
    <source>
        <dbReference type="SAM" id="SignalP"/>
    </source>
</evidence>
<dbReference type="OrthoDB" id="8190635at2759"/>
<evidence type="ECO:0000313" key="4">
    <source>
        <dbReference type="Proteomes" id="UP000036403"/>
    </source>
</evidence>
<dbReference type="EMBL" id="LBMM01016932">
    <property type="protein sequence ID" value="KMQ84263.1"/>
    <property type="molecule type" value="Genomic_DNA"/>
</dbReference>
<accession>A0A0J7K1D7</accession>
<sequence length="455" mass="52302">MRLLILLVLLYCFCIDIGHTREITHEDIKDAMLSLVHMMRENTEKLERHEARERQLGEQLKKTITILTKRVSAVDGLKLQLNKLDERISGIEHLFAQKDERERIQMQKTMDSLEDLESRLESWLTDIENKVAEINSRSEATSNNNFTDILSKLNTIENNSMEGIARLKEAVHSNVAKMDRESMTLMEKTHTIFLEVQDVAARIRDIENSLEKIKQLSQNVQEKPLERQLDLTPAFDEHVRKLMQVQELMESSSNRLHELPRLNEVQMLHNETQAMLQETKHALKDIVTKSINNIEDKITETKEETKDSVAALRMDLANNAERVNQELQDLEKGQSVMVSMADHVLDTKKRVEYGVHQILLEVGDLVKAQGVNINSTLSQRFDGISNDIMDNQNGALANLTSKMEQEMNKVWRQINVMYQQMSESARALDKLHQQNEAYVNGTTSTMGGMKSKVTI</sequence>
<dbReference type="PANTHER" id="PTHR39960">
    <property type="entry name" value="LD34147P"/>
    <property type="match status" value="1"/>
</dbReference>
<name>A0A0J7K1D7_LASNI</name>
<evidence type="ECO:0000313" key="3">
    <source>
        <dbReference type="EMBL" id="KMQ84263.1"/>
    </source>
</evidence>
<comment type="caution">
    <text evidence="3">The sequence shown here is derived from an EMBL/GenBank/DDBJ whole genome shotgun (WGS) entry which is preliminary data.</text>
</comment>